<dbReference type="InterPro" id="IPR018201">
    <property type="entry name" value="Ketoacyl_synth_AS"/>
</dbReference>
<evidence type="ECO:0000256" key="12">
    <source>
        <dbReference type="ARBA" id="ARBA00047318"/>
    </source>
</evidence>
<dbReference type="GO" id="GO:0006633">
    <property type="term" value="P:fatty acid biosynthetic process"/>
    <property type="evidence" value="ECO:0007669"/>
    <property type="project" value="UniProtKB-UniRule"/>
</dbReference>
<evidence type="ECO:0000256" key="13">
    <source>
        <dbReference type="ARBA" id="ARBA00047659"/>
    </source>
</evidence>
<feature type="active site" description="For beta-ketoacyl synthase activity" evidence="15">
    <location>
        <position position="162"/>
    </location>
</feature>
<dbReference type="PANTHER" id="PTHR11712:SF336">
    <property type="entry name" value="3-OXOACYL-[ACYL-CARRIER-PROTEIN] SYNTHASE, MITOCHONDRIAL"/>
    <property type="match status" value="1"/>
</dbReference>
<evidence type="ECO:0000256" key="1">
    <source>
        <dbReference type="ARBA" id="ARBA00005194"/>
    </source>
</evidence>
<dbReference type="InterPro" id="IPR014031">
    <property type="entry name" value="Ketoacyl_synth_C"/>
</dbReference>
<dbReference type="Proteomes" id="UP000824056">
    <property type="component" value="Unassembled WGS sequence"/>
</dbReference>
<reference evidence="18" key="2">
    <citation type="submission" date="2021-04" db="EMBL/GenBank/DDBJ databases">
        <authorList>
            <person name="Gilroy R."/>
        </authorList>
    </citation>
    <scope>NUCLEOTIDE SEQUENCE</scope>
    <source>
        <strain evidence="18">1068</strain>
    </source>
</reference>
<comment type="catalytic activity">
    <reaction evidence="13 14">
        <text>a fatty acyl-[ACP] + malonyl-[ACP] + H(+) = a 3-oxoacyl-[ACP] + holo-[ACP] + CO2</text>
        <dbReference type="Rhea" id="RHEA:22836"/>
        <dbReference type="Rhea" id="RHEA-COMP:9623"/>
        <dbReference type="Rhea" id="RHEA-COMP:9685"/>
        <dbReference type="Rhea" id="RHEA-COMP:9916"/>
        <dbReference type="Rhea" id="RHEA-COMP:14125"/>
        <dbReference type="ChEBI" id="CHEBI:15378"/>
        <dbReference type="ChEBI" id="CHEBI:16526"/>
        <dbReference type="ChEBI" id="CHEBI:64479"/>
        <dbReference type="ChEBI" id="CHEBI:78449"/>
        <dbReference type="ChEBI" id="CHEBI:78776"/>
        <dbReference type="ChEBI" id="CHEBI:138651"/>
    </reaction>
</comment>
<protein>
    <recommendedName>
        <fullName evidence="4 14">3-oxoacyl-[acyl-carrier-protein] synthase 2</fullName>
        <ecNumber evidence="3 14">2.3.1.179</ecNumber>
    </recommendedName>
</protein>
<dbReference type="InterPro" id="IPR020841">
    <property type="entry name" value="PKS_Beta-ketoAc_synthase_dom"/>
</dbReference>
<dbReference type="EC" id="2.3.1.179" evidence="3 14"/>
<comment type="pathway">
    <text evidence="1 14">Lipid metabolism; fatty acid biosynthesis.</text>
</comment>
<evidence type="ECO:0000256" key="8">
    <source>
        <dbReference type="ARBA" id="ARBA00023098"/>
    </source>
</evidence>
<evidence type="ECO:0000313" key="19">
    <source>
        <dbReference type="Proteomes" id="UP000824056"/>
    </source>
</evidence>
<dbReference type="NCBIfam" id="NF005589">
    <property type="entry name" value="PRK07314.1"/>
    <property type="match status" value="1"/>
</dbReference>
<comment type="caution">
    <text evidence="18">The sequence shown here is derived from an EMBL/GenBank/DDBJ whole genome shotgun (WGS) entry which is preliminary data.</text>
</comment>
<evidence type="ECO:0000256" key="9">
    <source>
        <dbReference type="ARBA" id="ARBA00023160"/>
    </source>
</evidence>
<dbReference type="PANTHER" id="PTHR11712">
    <property type="entry name" value="POLYKETIDE SYNTHASE-RELATED"/>
    <property type="match status" value="1"/>
</dbReference>
<dbReference type="CDD" id="cd00834">
    <property type="entry name" value="KAS_I_II"/>
    <property type="match status" value="1"/>
</dbReference>
<dbReference type="InterPro" id="IPR017568">
    <property type="entry name" value="3-oxoacyl-ACP_synth-2"/>
</dbReference>
<dbReference type="InterPro" id="IPR016039">
    <property type="entry name" value="Thiolase-like"/>
</dbReference>
<dbReference type="Gene3D" id="3.40.47.10">
    <property type="match status" value="2"/>
</dbReference>
<dbReference type="SUPFAM" id="SSF53901">
    <property type="entry name" value="Thiolase-like"/>
    <property type="match status" value="2"/>
</dbReference>
<evidence type="ECO:0000313" key="18">
    <source>
        <dbReference type="EMBL" id="HIZ65014.1"/>
    </source>
</evidence>
<keyword evidence="7" id="KW-0276">Fatty acid metabolism</keyword>
<evidence type="ECO:0000256" key="11">
    <source>
        <dbReference type="ARBA" id="ARBA00024006"/>
    </source>
</evidence>
<keyword evidence="9 14" id="KW-0275">Fatty acid biosynthesis</keyword>
<dbReference type="NCBIfam" id="TIGR03150">
    <property type="entry name" value="fabF"/>
    <property type="match status" value="1"/>
</dbReference>
<accession>A0A9D2FPJ7</accession>
<evidence type="ECO:0000256" key="3">
    <source>
        <dbReference type="ARBA" id="ARBA00012356"/>
    </source>
</evidence>
<comment type="similarity">
    <text evidence="2 14 16">Belongs to the thiolase-like superfamily. Beta-ketoacyl-ACP synthases family.</text>
</comment>
<dbReference type="PROSITE" id="PS52004">
    <property type="entry name" value="KS3_2"/>
    <property type="match status" value="1"/>
</dbReference>
<keyword evidence="10 14" id="KW-0012">Acyltransferase</keyword>
<feature type="domain" description="Ketosynthase family 3 (KS3)" evidence="17">
    <location>
        <begin position="1"/>
        <end position="408"/>
    </location>
</feature>
<dbReference type="PROSITE" id="PS00606">
    <property type="entry name" value="KS3_1"/>
    <property type="match status" value="1"/>
</dbReference>
<dbReference type="FunFam" id="3.40.47.10:FF:000009">
    <property type="entry name" value="3-oxoacyl-[acyl-carrier-protein] synthase 2"/>
    <property type="match status" value="1"/>
</dbReference>
<evidence type="ECO:0000256" key="2">
    <source>
        <dbReference type="ARBA" id="ARBA00008467"/>
    </source>
</evidence>
<dbReference type="InterPro" id="IPR014030">
    <property type="entry name" value="Ketoacyl_synth_N"/>
</dbReference>
<evidence type="ECO:0000256" key="10">
    <source>
        <dbReference type="ARBA" id="ARBA00023315"/>
    </source>
</evidence>
<proteinExistence type="inferred from homology"/>
<dbReference type="GO" id="GO:0005829">
    <property type="term" value="C:cytosol"/>
    <property type="evidence" value="ECO:0007669"/>
    <property type="project" value="TreeGrafter"/>
</dbReference>
<keyword evidence="6 14" id="KW-0808">Transferase</keyword>
<dbReference type="Pfam" id="PF02801">
    <property type="entry name" value="Ketoacyl-synt_C"/>
    <property type="match status" value="1"/>
</dbReference>
<sequence>MRRVVVTGMGAITPIGLNVEEYWQGLKEGRIGFGEITRFDTSDYKVHLAAEVKGFQGKDYMDFKAAKRMELFSQYAVAAAKEAIEHSGLDIEQEDPYMVGCSIGSGIGSLQTVEREHKKLMEKGPGRVNPLMVPLMISNMAAGNVSIQFGLKGKSINVVTACASGTHCIGEAYRSIQCGDADVMVAGGTEACITPVGIAGFTALTALSTNPDPTRCSIPFDKERDGFVMGEGAGVVVLEELEHAKKRGAKILAEVVGYGSTSDAYHITSPAEDGAGAARAMENAVKEAGIALEDVMYINAHGTATHHNDLFETRAIKKLFQDHAYKMKINSTKSMIGHLLGAAGAVEFIDCVKEIEEGFLHETAGYQVADEECDLDYVTGQGQEMEITYALSNSLGFGGHNASLLIKKYQED</sequence>
<dbReference type="AlphaFoldDB" id="A0A9D2FPJ7"/>
<evidence type="ECO:0000256" key="5">
    <source>
        <dbReference type="ARBA" id="ARBA00022516"/>
    </source>
</evidence>
<dbReference type="PIRSF" id="PIRSF000447">
    <property type="entry name" value="KAS_II"/>
    <property type="match status" value="1"/>
</dbReference>
<evidence type="ECO:0000256" key="14">
    <source>
        <dbReference type="PIRNR" id="PIRNR000447"/>
    </source>
</evidence>
<name>A0A9D2FPJ7_9FIRM</name>
<dbReference type="GO" id="GO:0004315">
    <property type="term" value="F:3-oxoacyl-[acyl-carrier-protein] synthase activity"/>
    <property type="evidence" value="ECO:0007669"/>
    <property type="project" value="UniProtKB-UniRule"/>
</dbReference>
<evidence type="ECO:0000256" key="15">
    <source>
        <dbReference type="PIRSR" id="PIRSR000447-1"/>
    </source>
</evidence>
<keyword evidence="8" id="KW-0443">Lipid metabolism</keyword>
<evidence type="ECO:0000256" key="16">
    <source>
        <dbReference type="RuleBase" id="RU003694"/>
    </source>
</evidence>
<evidence type="ECO:0000256" key="7">
    <source>
        <dbReference type="ARBA" id="ARBA00022832"/>
    </source>
</evidence>
<gene>
    <name evidence="18" type="primary">fabF</name>
    <name evidence="18" type="ORF">H9809_03790</name>
</gene>
<dbReference type="SMART" id="SM00825">
    <property type="entry name" value="PKS_KS"/>
    <property type="match status" value="1"/>
</dbReference>
<comment type="function">
    <text evidence="11 14">Involved in the type II fatty acid elongation cycle. Catalyzes the elongation of a wide range of acyl-ACP by the addition of two carbons from malonyl-ACP to an acyl acceptor. Can efficiently catalyze the conversion of palmitoleoyl-ACP (cis-hexadec-9-enoyl-ACP) to cis-vaccenoyl-ACP (cis-octadec-11-enoyl-ACP), an essential step in the thermal regulation of fatty acid composition.</text>
</comment>
<evidence type="ECO:0000259" key="17">
    <source>
        <dbReference type="PROSITE" id="PS52004"/>
    </source>
</evidence>
<keyword evidence="5 14" id="KW-0444">Lipid biosynthesis</keyword>
<evidence type="ECO:0000256" key="6">
    <source>
        <dbReference type="ARBA" id="ARBA00022679"/>
    </source>
</evidence>
<reference evidence="18" key="1">
    <citation type="journal article" date="2021" name="PeerJ">
        <title>Extensive microbial diversity within the chicken gut microbiome revealed by metagenomics and culture.</title>
        <authorList>
            <person name="Gilroy R."/>
            <person name="Ravi A."/>
            <person name="Getino M."/>
            <person name="Pursley I."/>
            <person name="Horton D.L."/>
            <person name="Alikhan N.F."/>
            <person name="Baker D."/>
            <person name="Gharbi K."/>
            <person name="Hall N."/>
            <person name="Watson M."/>
            <person name="Adriaenssens E.M."/>
            <person name="Foster-Nyarko E."/>
            <person name="Jarju S."/>
            <person name="Secka A."/>
            <person name="Antonio M."/>
            <person name="Oren A."/>
            <person name="Chaudhuri R.R."/>
            <person name="La Ragione R."/>
            <person name="Hildebrand F."/>
            <person name="Pallen M.J."/>
        </authorList>
    </citation>
    <scope>NUCLEOTIDE SEQUENCE</scope>
    <source>
        <strain evidence="18">1068</strain>
    </source>
</reference>
<dbReference type="EMBL" id="DXBG01000093">
    <property type="protein sequence ID" value="HIZ65014.1"/>
    <property type="molecule type" value="Genomic_DNA"/>
</dbReference>
<comment type="catalytic activity">
    <reaction evidence="12 14">
        <text>(9Z)-hexadecenoyl-[ACP] + malonyl-[ACP] + H(+) = 3-oxo-(11Z)-octadecenoyl-[ACP] + holo-[ACP] + CO2</text>
        <dbReference type="Rhea" id="RHEA:55040"/>
        <dbReference type="Rhea" id="RHEA-COMP:9623"/>
        <dbReference type="Rhea" id="RHEA-COMP:9685"/>
        <dbReference type="Rhea" id="RHEA-COMP:10800"/>
        <dbReference type="Rhea" id="RHEA-COMP:14074"/>
        <dbReference type="ChEBI" id="CHEBI:15378"/>
        <dbReference type="ChEBI" id="CHEBI:16526"/>
        <dbReference type="ChEBI" id="CHEBI:64479"/>
        <dbReference type="ChEBI" id="CHEBI:78449"/>
        <dbReference type="ChEBI" id="CHEBI:83989"/>
        <dbReference type="ChEBI" id="CHEBI:138538"/>
        <dbReference type="EC" id="2.3.1.179"/>
    </reaction>
</comment>
<organism evidence="18 19">
    <name type="scientific">Candidatus Blautia pullicola</name>
    <dbReference type="NCBI Taxonomy" id="2838498"/>
    <lineage>
        <taxon>Bacteria</taxon>
        <taxon>Bacillati</taxon>
        <taxon>Bacillota</taxon>
        <taxon>Clostridia</taxon>
        <taxon>Lachnospirales</taxon>
        <taxon>Lachnospiraceae</taxon>
        <taxon>Blautia</taxon>
    </lineage>
</organism>
<dbReference type="Pfam" id="PF00109">
    <property type="entry name" value="ketoacyl-synt"/>
    <property type="match status" value="1"/>
</dbReference>
<dbReference type="InterPro" id="IPR000794">
    <property type="entry name" value="Beta-ketoacyl_synthase"/>
</dbReference>
<evidence type="ECO:0000256" key="4">
    <source>
        <dbReference type="ARBA" id="ARBA00014657"/>
    </source>
</evidence>